<comment type="similarity">
    <text evidence="9">Belongs to the MntA antitoxin family.</text>
</comment>
<keyword evidence="7" id="KW-0067">ATP-binding</keyword>
<dbReference type="PANTHER" id="PTHR33571:SF12">
    <property type="entry name" value="BSL3053 PROTEIN"/>
    <property type="match status" value="1"/>
</dbReference>
<evidence type="ECO:0000256" key="7">
    <source>
        <dbReference type="ARBA" id="ARBA00022840"/>
    </source>
</evidence>
<feature type="region of interest" description="Disordered" evidence="10">
    <location>
        <begin position="1"/>
        <end position="30"/>
    </location>
</feature>
<dbReference type="GO" id="GO:0046872">
    <property type="term" value="F:metal ion binding"/>
    <property type="evidence" value="ECO:0007669"/>
    <property type="project" value="UniProtKB-KW"/>
</dbReference>
<evidence type="ECO:0000259" key="11">
    <source>
        <dbReference type="PROSITE" id="PS50943"/>
    </source>
</evidence>
<dbReference type="SMART" id="SM00530">
    <property type="entry name" value="HTH_XRE"/>
    <property type="match status" value="1"/>
</dbReference>
<keyword evidence="4" id="KW-0548">Nucleotidyltransferase</keyword>
<dbReference type="InterPro" id="IPR001387">
    <property type="entry name" value="Cro/C1-type_HTH"/>
</dbReference>
<dbReference type="RefSeq" id="WP_084476592.1">
    <property type="nucleotide sequence ID" value="NZ_SNXK01000001.1"/>
</dbReference>
<evidence type="ECO:0000256" key="2">
    <source>
        <dbReference type="ARBA" id="ARBA00022649"/>
    </source>
</evidence>
<evidence type="ECO:0000256" key="3">
    <source>
        <dbReference type="ARBA" id="ARBA00022679"/>
    </source>
</evidence>
<sequence length="175" mass="18885">MASGESEQSTAGSLVREARHRRGLSQRELAKRAGVAQSTVATVEAGRRQPSFAMVEQLLGAAGFRLGTALVNAVRPSVLLEERRSEFEAVLARYPVINVWLFGSVARGEDRPDSDLDLLVELAPNSSVLDILDLDSELRDLLGCPVDVVTTADLDSNELLRCGVDRGPKRLAFAA</sequence>
<keyword evidence="5" id="KW-0479">Metal-binding</keyword>
<keyword evidence="3" id="KW-0808">Transferase</keyword>
<feature type="compositionally biased region" description="Polar residues" evidence="10">
    <location>
        <begin position="1"/>
        <end position="12"/>
    </location>
</feature>
<keyword evidence="8" id="KW-0460">Magnesium</keyword>
<dbReference type="PANTHER" id="PTHR33571">
    <property type="entry name" value="SSL8005 PROTEIN"/>
    <property type="match status" value="1"/>
</dbReference>
<evidence type="ECO:0000256" key="9">
    <source>
        <dbReference type="ARBA" id="ARBA00038276"/>
    </source>
</evidence>
<evidence type="ECO:0000313" key="13">
    <source>
        <dbReference type="Proteomes" id="UP000295087"/>
    </source>
</evidence>
<dbReference type="InterPro" id="IPR002934">
    <property type="entry name" value="Polymerase_NTP_transf_dom"/>
</dbReference>
<dbReference type="Proteomes" id="UP000295087">
    <property type="component" value="Unassembled WGS sequence"/>
</dbReference>
<comment type="caution">
    <text evidence="12">The sequence shown here is derived from an EMBL/GenBank/DDBJ whole genome shotgun (WGS) entry which is preliminary data.</text>
</comment>
<keyword evidence="6" id="KW-0547">Nucleotide-binding</keyword>
<dbReference type="Gene3D" id="3.30.460.10">
    <property type="entry name" value="Beta Polymerase, domain 2"/>
    <property type="match status" value="1"/>
</dbReference>
<dbReference type="PROSITE" id="PS50943">
    <property type="entry name" value="HTH_CROC1"/>
    <property type="match status" value="1"/>
</dbReference>
<dbReference type="InterPro" id="IPR052038">
    <property type="entry name" value="Type-VII_TA_antitoxin"/>
</dbReference>
<evidence type="ECO:0000256" key="5">
    <source>
        <dbReference type="ARBA" id="ARBA00022723"/>
    </source>
</evidence>
<evidence type="ECO:0000256" key="6">
    <source>
        <dbReference type="ARBA" id="ARBA00022741"/>
    </source>
</evidence>
<evidence type="ECO:0000256" key="4">
    <source>
        <dbReference type="ARBA" id="ARBA00022695"/>
    </source>
</evidence>
<organism evidence="12 13">
    <name type="scientific">Nocardia ignorata</name>
    <dbReference type="NCBI Taxonomy" id="145285"/>
    <lineage>
        <taxon>Bacteria</taxon>
        <taxon>Bacillati</taxon>
        <taxon>Actinomycetota</taxon>
        <taxon>Actinomycetes</taxon>
        <taxon>Mycobacteriales</taxon>
        <taxon>Nocardiaceae</taxon>
        <taxon>Nocardia</taxon>
    </lineage>
</organism>
<dbReference type="GO" id="GO:0005524">
    <property type="term" value="F:ATP binding"/>
    <property type="evidence" value="ECO:0007669"/>
    <property type="project" value="UniProtKB-KW"/>
</dbReference>
<reference evidence="12 13" key="1">
    <citation type="submission" date="2019-03" db="EMBL/GenBank/DDBJ databases">
        <title>Genomic Encyclopedia of Type Strains, Phase IV (KMG-IV): sequencing the most valuable type-strain genomes for metagenomic binning, comparative biology and taxonomic classification.</title>
        <authorList>
            <person name="Goeker M."/>
        </authorList>
    </citation>
    <scope>NUCLEOTIDE SEQUENCE [LARGE SCALE GENOMIC DNA]</scope>
    <source>
        <strain evidence="12 13">DSM 44496</strain>
    </source>
</reference>
<keyword evidence="2" id="KW-1277">Toxin-antitoxin system</keyword>
<dbReference type="SUPFAM" id="SSF47413">
    <property type="entry name" value="lambda repressor-like DNA-binding domains"/>
    <property type="match status" value="1"/>
</dbReference>
<evidence type="ECO:0000256" key="10">
    <source>
        <dbReference type="SAM" id="MobiDB-lite"/>
    </source>
</evidence>
<dbReference type="Pfam" id="PF13560">
    <property type="entry name" value="HTH_31"/>
    <property type="match status" value="1"/>
</dbReference>
<dbReference type="EMBL" id="SNXK01000001">
    <property type="protein sequence ID" value="TDP41821.1"/>
    <property type="molecule type" value="Genomic_DNA"/>
</dbReference>
<feature type="domain" description="HTH cro/C1-type" evidence="11">
    <location>
        <begin position="15"/>
        <end position="69"/>
    </location>
</feature>
<accession>A0A4R6PSK9</accession>
<keyword evidence="13" id="KW-1185">Reference proteome</keyword>
<evidence type="ECO:0000256" key="8">
    <source>
        <dbReference type="ARBA" id="ARBA00022842"/>
    </source>
</evidence>
<dbReference type="CDD" id="cd00093">
    <property type="entry name" value="HTH_XRE"/>
    <property type="match status" value="1"/>
</dbReference>
<dbReference type="InterPro" id="IPR043519">
    <property type="entry name" value="NT_sf"/>
</dbReference>
<dbReference type="CDD" id="cd05403">
    <property type="entry name" value="NT_KNTase_like"/>
    <property type="match status" value="1"/>
</dbReference>
<dbReference type="Gene3D" id="1.10.260.40">
    <property type="entry name" value="lambda repressor-like DNA-binding domains"/>
    <property type="match status" value="1"/>
</dbReference>
<dbReference type="AlphaFoldDB" id="A0A4R6PSK9"/>
<dbReference type="GO" id="GO:0016779">
    <property type="term" value="F:nucleotidyltransferase activity"/>
    <property type="evidence" value="ECO:0007669"/>
    <property type="project" value="UniProtKB-KW"/>
</dbReference>
<dbReference type="InterPro" id="IPR010982">
    <property type="entry name" value="Lambda_DNA-bd_dom_sf"/>
</dbReference>
<dbReference type="GO" id="GO:0003677">
    <property type="term" value="F:DNA binding"/>
    <property type="evidence" value="ECO:0007669"/>
    <property type="project" value="InterPro"/>
</dbReference>
<proteinExistence type="inferred from homology"/>
<comment type="cofactor">
    <cofactor evidence="1">
        <name>Mg(2+)</name>
        <dbReference type="ChEBI" id="CHEBI:18420"/>
    </cofactor>
</comment>
<evidence type="ECO:0000256" key="1">
    <source>
        <dbReference type="ARBA" id="ARBA00001946"/>
    </source>
</evidence>
<dbReference type="Pfam" id="PF01909">
    <property type="entry name" value="NTP_transf_2"/>
    <property type="match status" value="1"/>
</dbReference>
<protein>
    <recommendedName>
        <fullName evidence="11">HTH cro/C1-type domain-containing protein</fullName>
    </recommendedName>
</protein>
<name>A0A4R6PSK9_NOCIG</name>
<dbReference type="SUPFAM" id="SSF81301">
    <property type="entry name" value="Nucleotidyltransferase"/>
    <property type="match status" value="1"/>
</dbReference>
<gene>
    <name evidence="12" type="ORF">DFR75_101926</name>
</gene>
<evidence type="ECO:0000313" key="12">
    <source>
        <dbReference type="EMBL" id="TDP41821.1"/>
    </source>
</evidence>